<reference evidence="1 2" key="1">
    <citation type="submission" date="2020-08" db="EMBL/GenBank/DDBJ databases">
        <title>Novel species isolated from subtropical streams in China.</title>
        <authorList>
            <person name="Lu H."/>
        </authorList>
    </citation>
    <scope>NUCLEOTIDE SEQUENCE [LARGE SCALE GENOMIC DNA]</scope>
    <source>
        <strain evidence="1 2">NL8W</strain>
    </source>
</reference>
<proteinExistence type="predicted"/>
<comment type="caution">
    <text evidence="1">The sequence shown here is derived from an EMBL/GenBank/DDBJ whole genome shotgun (WGS) entry which is preliminary data.</text>
</comment>
<evidence type="ECO:0000313" key="2">
    <source>
        <dbReference type="Proteomes" id="UP000646911"/>
    </source>
</evidence>
<keyword evidence="2" id="KW-1185">Reference proteome</keyword>
<name>A0ABR6Z6H5_9BURK</name>
<dbReference type="RefSeq" id="WP_186952784.1">
    <property type="nucleotide sequence ID" value="NZ_JACOFX010000002.1"/>
</dbReference>
<gene>
    <name evidence="1" type="ORF">H8L47_07210</name>
</gene>
<evidence type="ECO:0000313" key="1">
    <source>
        <dbReference type="EMBL" id="MBC3907347.1"/>
    </source>
</evidence>
<dbReference type="Proteomes" id="UP000646911">
    <property type="component" value="Unassembled WGS sequence"/>
</dbReference>
<sequence>MSCPYCQFSLNTLKQMQEDHTTFYTAGGRRKLWIAELDEASKTLKMERSTKKITWSLDLGQLKDVHDRIHYEGLLLDAEVIDKIIPTWGNYVTGLLRHLGCIGKSGS</sequence>
<dbReference type="EMBL" id="JACOFX010000002">
    <property type="protein sequence ID" value="MBC3907347.1"/>
    <property type="molecule type" value="Genomic_DNA"/>
</dbReference>
<protein>
    <submittedName>
        <fullName evidence="1">Uncharacterized protein</fullName>
    </submittedName>
</protein>
<accession>A0ABR6Z6H5</accession>
<organism evidence="1 2">
    <name type="scientific">Undibacterium umbellatum</name>
    <dbReference type="NCBI Taxonomy" id="2762300"/>
    <lineage>
        <taxon>Bacteria</taxon>
        <taxon>Pseudomonadati</taxon>
        <taxon>Pseudomonadota</taxon>
        <taxon>Betaproteobacteria</taxon>
        <taxon>Burkholderiales</taxon>
        <taxon>Oxalobacteraceae</taxon>
        <taxon>Undibacterium</taxon>
    </lineage>
</organism>